<keyword evidence="2" id="KW-1185">Reference proteome</keyword>
<reference evidence="2" key="2">
    <citation type="journal article" date="2017" name="Nat. Plants">
        <title>The Aegilops tauschii genome reveals multiple impacts of transposons.</title>
        <authorList>
            <person name="Zhao G."/>
            <person name="Zou C."/>
            <person name="Li K."/>
            <person name="Wang K."/>
            <person name="Li T."/>
            <person name="Gao L."/>
            <person name="Zhang X."/>
            <person name="Wang H."/>
            <person name="Yang Z."/>
            <person name="Liu X."/>
            <person name="Jiang W."/>
            <person name="Mao L."/>
            <person name="Kong X."/>
            <person name="Jiao Y."/>
            <person name="Jia J."/>
        </authorList>
    </citation>
    <scope>NUCLEOTIDE SEQUENCE [LARGE SCALE GENOMIC DNA]</scope>
    <source>
        <strain evidence="2">cv. AL8/78</strain>
    </source>
</reference>
<reference evidence="1" key="5">
    <citation type="journal article" date="2021" name="G3 (Bethesda)">
        <title>Aegilops tauschii genome assembly Aet v5.0 features greater sequence contiguity and improved annotation.</title>
        <authorList>
            <person name="Wang L."/>
            <person name="Zhu T."/>
            <person name="Rodriguez J.C."/>
            <person name="Deal K.R."/>
            <person name="Dubcovsky J."/>
            <person name="McGuire P.E."/>
            <person name="Lux T."/>
            <person name="Spannagl M."/>
            <person name="Mayer K.F.X."/>
            <person name="Baldrich P."/>
            <person name="Meyers B.C."/>
            <person name="Huo N."/>
            <person name="Gu Y.Q."/>
            <person name="Zhou H."/>
            <person name="Devos K.M."/>
            <person name="Bennetzen J.L."/>
            <person name="Unver T."/>
            <person name="Budak H."/>
            <person name="Gulick P.J."/>
            <person name="Galiba G."/>
            <person name="Kalapos B."/>
            <person name="Nelson D.R."/>
            <person name="Li P."/>
            <person name="You F.M."/>
            <person name="Luo M.C."/>
            <person name="Dvorak J."/>
        </authorList>
    </citation>
    <scope>NUCLEOTIDE SEQUENCE [LARGE SCALE GENOMIC DNA]</scope>
    <source>
        <strain evidence="1">cv. AL8/78</strain>
    </source>
</reference>
<evidence type="ECO:0000313" key="2">
    <source>
        <dbReference type="Proteomes" id="UP000015105"/>
    </source>
</evidence>
<reference evidence="2" key="1">
    <citation type="journal article" date="2014" name="Science">
        <title>Ancient hybridizations among the ancestral genomes of bread wheat.</title>
        <authorList>
            <consortium name="International Wheat Genome Sequencing Consortium,"/>
            <person name="Marcussen T."/>
            <person name="Sandve S.R."/>
            <person name="Heier L."/>
            <person name="Spannagl M."/>
            <person name="Pfeifer M."/>
            <person name="Jakobsen K.S."/>
            <person name="Wulff B.B."/>
            <person name="Steuernagel B."/>
            <person name="Mayer K.F."/>
            <person name="Olsen O.A."/>
        </authorList>
    </citation>
    <scope>NUCLEOTIDE SEQUENCE [LARGE SCALE GENOMIC DNA]</scope>
    <source>
        <strain evidence="2">cv. AL8/78</strain>
    </source>
</reference>
<protein>
    <submittedName>
        <fullName evidence="1">Uncharacterized protein</fullName>
    </submittedName>
</protein>
<accession>A0A453C1I7</accession>
<reference evidence="1" key="3">
    <citation type="journal article" date="2017" name="Nature">
        <title>Genome sequence of the progenitor of the wheat D genome Aegilops tauschii.</title>
        <authorList>
            <person name="Luo M.C."/>
            <person name="Gu Y.Q."/>
            <person name="Puiu D."/>
            <person name="Wang H."/>
            <person name="Twardziok S.O."/>
            <person name="Deal K.R."/>
            <person name="Huo N."/>
            <person name="Zhu T."/>
            <person name="Wang L."/>
            <person name="Wang Y."/>
            <person name="McGuire P.E."/>
            <person name="Liu S."/>
            <person name="Long H."/>
            <person name="Ramasamy R.K."/>
            <person name="Rodriguez J.C."/>
            <person name="Van S.L."/>
            <person name="Yuan L."/>
            <person name="Wang Z."/>
            <person name="Xia Z."/>
            <person name="Xiao L."/>
            <person name="Anderson O.D."/>
            <person name="Ouyang S."/>
            <person name="Liang Y."/>
            <person name="Zimin A.V."/>
            <person name="Pertea G."/>
            <person name="Qi P."/>
            <person name="Bennetzen J.L."/>
            <person name="Dai X."/>
            <person name="Dawson M.W."/>
            <person name="Muller H.G."/>
            <person name="Kugler K."/>
            <person name="Rivarola-Duarte L."/>
            <person name="Spannagl M."/>
            <person name="Mayer K.F.X."/>
            <person name="Lu F.H."/>
            <person name="Bevan M.W."/>
            <person name="Leroy P."/>
            <person name="Li P."/>
            <person name="You F.M."/>
            <person name="Sun Q."/>
            <person name="Liu Z."/>
            <person name="Lyons E."/>
            <person name="Wicker T."/>
            <person name="Salzberg S.L."/>
            <person name="Devos K.M."/>
            <person name="Dvorak J."/>
        </authorList>
    </citation>
    <scope>NUCLEOTIDE SEQUENCE [LARGE SCALE GENOMIC DNA]</scope>
    <source>
        <strain evidence="1">cv. AL8/78</strain>
    </source>
</reference>
<proteinExistence type="predicted"/>
<organism evidence="1 2">
    <name type="scientific">Aegilops tauschii subsp. strangulata</name>
    <name type="common">Goatgrass</name>
    <dbReference type="NCBI Taxonomy" id="200361"/>
    <lineage>
        <taxon>Eukaryota</taxon>
        <taxon>Viridiplantae</taxon>
        <taxon>Streptophyta</taxon>
        <taxon>Embryophyta</taxon>
        <taxon>Tracheophyta</taxon>
        <taxon>Spermatophyta</taxon>
        <taxon>Magnoliopsida</taxon>
        <taxon>Liliopsida</taxon>
        <taxon>Poales</taxon>
        <taxon>Poaceae</taxon>
        <taxon>BOP clade</taxon>
        <taxon>Pooideae</taxon>
        <taxon>Triticodae</taxon>
        <taxon>Triticeae</taxon>
        <taxon>Triticinae</taxon>
        <taxon>Aegilops</taxon>
    </lineage>
</organism>
<dbReference type="Proteomes" id="UP000015105">
    <property type="component" value="Chromosome 2D"/>
</dbReference>
<dbReference type="Gramene" id="AET2Gv20700000.1">
    <property type="protein sequence ID" value="AET2Gv20700000.1"/>
    <property type="gene ID" value="AET2Gv20700000"/>
</dbReference>
<sequence length="72" mass="8161">LRKYIPITRTTFLWGVDEHIELKKRGEAEPSQDDMGRPSSSCAKDLTISEGTGATFLFNFHSRVSICFHALF</sequence>
<evidence type="ECO:0000313" key="1">
    <source>
        <dbReference type="EnsemblPlants" id="AET2Gv20700000.1"/>
    </source>
</evidence>
<name>A0A453C1I7_AEGTS</name>
<dbReference type="EnsemblPlants" id="AET2Gv20700000.1">
    <property type="protein sequence ID" value="AET2Gv20700000.1"/>
    <property type="gene ID" value="AET2Gv20700000"/>
</dbReference>
<dbReference type="AlphaFoldDB" id="A0A453C1I7"/>
<reference evidence="1" key="4">
    <citation type="submission" date="2019-03" db="UniProtKB">
        <authorList>
            <consortium name="EnsemblPlants"/>
        </authorList>
    </citation>
    <scope>IDENTIFICATION</scope>
</reference>